<dbReference type="Pfam" id="PF05559">
    <property type="entry name" value="DUF763"/>
    <property type="match status" value="1"/>
</dbReference>
<reference evidence="1" key="1">
    <citation type="journal article" date="2020" name="mSystems">
        <title>Genome- and Community-Level Interaction Insights into Carbon Utilization and Element Cycling Functions of Hydrothermarchaeota in Hydrothermal Sediment.</title>
        <authorList>
            <person name="Zhou Z."/>
            <person name="Liu Y."/>
            <person name="Xu W."/>
            <person name="Pan J."/>
            <person name="Luo Z.H."/>
            <person name="Li M."/>
        </authorList>
    </citation>
    <scope>NUCLEOTIDE SEQUENCE [LARGE SCALE GENOMIC DNA]</scope>
    <source>
        <strain evidence="1">SpSt-747</strain>
    </source>
</reference>
<dbReference type="InterPro" id="IPR008482">
    <property type="entry name" value="DUF763"/>
</dbReference>
<name>A0A7V3YF64_9BACT</name>
<proteinExistence type="predicted"/>
<dbReference type="PANTHER" id="PTHR38597">
    <property type="entry name" value="BLL3834 PROTEIN"/>
    <property type="match status" value="1"/>
</dbReference>
<organism evidence="1">
    <name type="scientific">Candidatus Caldatribacterium californiense</name>
    <dbReference type="NCBI Taxonomy" id="1454726"/>
    <lineage>
        <taxon>Bacteria</taxon>
        <taxon>Pseudomonadati</taxon>
        <taxon>Atribacterota</taxon>
        <taxon>Atribacteria</taxon>
        <taxon>Atribacterales</taxon>
        <taxon>Candidatus Caldatribacteriaceae</taxon>
        <taxon>Candidatus Caldatribacterium</taxon>
    </lineage>
</organism>
<dbReference type="PANTHER" id="PTHR38597:SF1">
    <property type="entry name" value="BLL3834 PROTEIN"/>
    <property type="match status" value="1"/>
</dbReference>
<dbReference type="AlphaFoldDB" id="A0A7V3YF64"/>
<gene>
    <name evidence="1" type="ORF">ENV30_01430</name>
</gene>
<evidence type="ECO:0000313" key="1">
    <source>
        <dbReference type="EMBL" id="HGI29963.1"/>
    </source>
</evidence>
<sequence>MKRSGFADLPLHGGQCPPWLFERMKRLGGCIIEAIVALFGPEEFLRRIADPVFFQSLGCLLGFDWHSSGLTTTLCGALKEAVRGKEKDLGLYICGGKGGTSRKTPEEILHHAEKDALSFGEEFVTYSRLSAKIDNTALQDGYTLYHHVFFFTSSGKWSVVQQGMNPDTRFARRYHWLGERVEDFTCEPHAGICGIREVEVLNLVARESKPCQEGIVAMLGEGFSAVRKTVSGVLRHLALPRRHHIREEDFDLSRMERTLALLCEQKPGSFLEVLASRGVGPKTLRALALTAEVVLGTPPSYTDPVSFSFAHGGKDGTPFPVDRRVYDTTIGFFSQIVERMRVSVSEKKRMYEQLKLLGGEEGKRWMLWKH</sequence>
<dbReference type="EMBL" id="DTFV01000027">
    <property type="protein sequence ID" value="HGI29963.1"/>
    <property type="molecule type" value="Genomic_DNA"/>
</dbReference>
<accession>A0A7V3YF64</accession>
<protein>
    <submittedName>
        <fullName evidence="1">DUF763 domain-containing protein</fullName>
    </submittedName>
</protein>
<comment type="caution">
    <text evidence="1">The sequence shown here is derived from an EMBL/GenBank/DDBJ whole genome shotgun (WGS) entry which is preliminary data.</text>
</comment>